<feature type="region of interest" description="Disordered" evidence="10">
    <location>
        <begin position="65"/>
        <end position="91"/>
    </location>
</feature>
<dbReference type="Gene3D" id="1.10.10.1330">
    <property type="entry name" value="RNA polymerase sigma-54 factor, core-binding domain"/>
    <property type="match status" value="1"/>
</dbReference>
<evidence type="ECO:0000256" key="2">
    <source>
        <dbReference type="ARBA" id="ARBA00022478"/>
    </source>
</evidence>
<feature type="domain" description="RNA polymerase sigma factor 54 DNA-binding" evidence="11">
    <location>
        <begin position="334"/>
        <end position="491"/>
    </location>
</feature>
<sequence>MLTNSLTVLQTQQQALAPQQQFALKVLQMPAAELLAEAELAAQENPFLERDELSTPLPVNVTTGIEREDASQPGESADRFGETPPGVTEQSPLERIYTEWPAASGSYRDDISPVEQVAQPESLRKRLLAELASLALAHTEHLLVECLIEELDERGFLSTPLAEVAQSYRQVADVPLEAWSTALKTLQTFDPPGVGAASAVEALVIETQRACDDGLVSKAGADLLCEILKNDLSALAKRDMKRLRSVFKRIGMPEDEAILEEALEFVTHLNPHPAADFSVEAPQYVVADLLVVRAEASEKGASPWLVHLNPNAVPQLRLSSSSHLASFDEHSPLARYLREARNLVAALEARHATLLAAARFAVDRQAQFFDAGASALVPLTIQETAAALGLSESTVSRAVSGKFLQTPKGTIELRTLFTRAALKGGEARGESISQQKIRSRIAEIIRTESPEAPLSDQALTDCLVKEGCDITRRTVAKYRDLEGIPPARLRARRLSQS</sequence>
<evidence type="ECO:0000256" key="8">
    <source>
        <dbReference type="ARBA" id="ARBA00023163"/>
    </source>
</evidence>
<evidence type="ECO:0000259" key="12">
    <source>
        <dbReference type="Pfam" id="PF04963"/>
    </source>
</evidence>
<dbReference type="PANTHER" id="PTHR32248:SF4">
    <property type="entry name" value="RNA POLYMERASE SIGMA-54 FACTOR"/>
    <property type="match status" value="1"/>
</dbReference>
<organism evidence="13 14">
    <name type="scientific">Sutterella massiliensis</name>
    <dbReference type="NCBI Taxonomy" id="1816689"/>
    <lineage>
        <taxon>Bacteria</taxon>
        <taxon>Pseudomonadati</taxon>
        <taxon>Pseudomonadota</taxon>
        <taxon>Betaproteobacteria</taxon>
        <taxon>Burkholderiales</taxon>
        <taxon>Sutterellaceae</taxon>
        <taxon>Sutterella</taxon>
    </lineage>
</organism>
<evidence type="ECO:0000256" key="5">
    <source>
        <dbReference type="ARBA" id="ARBA00023015"/>
    </source>
</evidence>
<keyword evidence="2 9" id="KW-0240">DNA-directed RNA polymerase</keyword>
<dbReference type="PROSITE" id="PS00718">
    <property type="entry name" value="SIGMA54_2"/>
    <property type="match status" value="1"/>
</dbReference>
<dbReference type="InterPro" id="IPR007634">
    <property type="entry name" value="RNA_pol_sigma_54_DNA-bd"/>
</dbReference>
<evidence type="ECO:0000256" key="6">
    <source>
        <dbReference type="ARBA" id="ARBA00023082"/>
    </source>
</evidence>
<keyword evidence="8 9" id="KW-0804">Transcription</keyword>
<comment type="similarity">
    <text evidence="1 9">Belongs to the sigma-54 factor family.</text>
</comment>
<name>A0ABS2DNP4_9BURK</name>
<dbReference type="PIRSF" id="PIRSF000774">
    <property type="entry name" value="RpoN"/>
    <property type="match status" value="1"/>
</dbReference>
<keyword evidence="7 9" id="KW-0238">DNA-binding</keyword>
<dbReference type="Pfam" id="PF04552">
    <property type="entry name" value="Sigma54_DBD"/>
    <property type="match status" value="1"/>
</dbReference>
<dbReference type="EMBL" id="JACJJC010000001">
    <property type="protein sequence ID" value="MBM6702988.1"/>
    <property type="molecule type" value="Genomic_DNA"/>
</dbReference>
<evidence type="ECO:0000259" key="11">
    <source>
        <dbReference type="Pfam" id="PF04552"/>
    </source>
</evidence>
<evidence type="ECO:0000256" key="4">
    <source>
        <dbReference type="ARBA" id="ARBA00022695"/>
    </source>
</evidence>
<dbReference type="PRINTS" id="PR00045">
    <property type="entry name" value="SIGMA54FCT"/>
</dbReference>
<keyword evidence="3 9" id="KW-0808">Transferase</keyword>
<accession>A0ABS2DNP4</accession>
<protein>
    <recommendedName>
        <fullName evidence="9">RNA polymerase sigma-54 factor</fullName>
    </recommendedName>
</protein>
<proteinExistence type="inferred from homology"/>
<dbReference type="Pfam" id="PF00309">
    <property type="entry name" value="Sigma54_AID"/>
    <property type="match status" value="1"/>
</dbReference>
<evidence type="ECO:0000313" key="13">
    <source>
        <dbReference type="EMBL" id="MBM6702988.1"/>
    </source>
</evidence>
<dbReference type="Proteomes" id="UP000715095">
    <property type="component" value="Unassembled WGS sequence"/>
</dbReference>
<evidence type="ECO:0000256" key="9">
    <source>
        <dbReference type="PIRNR" id="PIRNR000774"/>
    </source>
</evidence>
<dbReference type="RefSeq" id="WP_205101381.1">
    <property type="nucleotide sequence ID" value="NZ_JACJJC010000001.1"/>
</dbReference>
<evidence type="ECO:0000313" key="14">
    <source>
        <dbReference type="Proteomes" id="UP000715095"/>
    </source>
</evidence>
<dbReference type="InterPro" id="IPR038709">
    <property type="entry name" value="RpoN_core-bd_sf"/>
</dbReference>
<dbReference type="Pfam" id="PF04963">
    <property type="entry name" value="Sigma54_CBD"/>
    <property type="match status" value="1"/>
</dbReference>
<dbReference type="NCBIfam" id="TIGR02395">
    <property type="entry name" value="rpoN_sigma"/>
    <property type="match status" value="1"/>
</dbReference>
<dbReference type="PANTHER" id="PTHR32248">
    <property type="entry name" value="RNA POLYMERASE SIGMA-54 FACTOR"/>
    <property type="match status" value="1"/>
</dbReference>
<keyword evidence="5 9" id="KW-0805">Transcription regulation</keyword>
<dbReference type="PROSITE" id="PS50044">
    <property type="entry name" value="SIGMA54_3"/>
    <property type="match status" value="1"/>
</dbReference>
<reference evidence="13 14" key="1">
    <citation type="journal article" date="2021" name="Sci. Rep.">
        <title>The distribution of antibiotic resistance genes in chicken gut microbiota commensals.</title>
        <authorList>
            <person name="Juricova H."/>
            <person name="Matiasovicova J."/>
            <person name="Kubasova T."/>
            <person name="Cejkova D."/>
            <person name="Rychlik I."/>
        </authorList>
    </citation>
    <scope>NUCLEOTIDE SEQUENCE [LARGE SCALE GENOMIC DNA]</scope>
    <source>
        <strain evidence="13 14">An829</strain>
    </source>
</reference>
<evidence type="ECO:0000256" key="7">
    <source>
        <dbReference type="ARBA" id="ARBA00023125"/>
    </source>
</evidence>
<dbReference type="Gene3D" id="1.10.10.60">
    <property type="entry name" value="Homeodomain-like"/>
    <property type="match status" value="1"/>
</dbReference>
<dbReference type="InterPro" id="IPR007046">
    <property type="entry name" value="RNA_pol_sigma_54_core-bd"/>
</dbReference>
<feature type="domain" description="RNA polymerase sigma factor 54 core-binding" evidence="12">
    <location>
        <begin position="115"/>
        <end position="320"/>
    </location>
</feature>
<keyword evidence="14" id="KW-1185">Reference proteome</keyword>
<comment type="function">
    <text evidence="9">Sigma factors are initiation factors that promote the attachment of RNA polymerase to specific initiation sites and are then released.</text>
</comment>
<gene>
    <name evidence="13" type="primary">rpoN</name>
    <name evidence="13" type="ORF">H6A60_00470</name>
</gene>
<evidence type="ECO:0000256" key="3">
    <source>
        <dbReference type="ARBA" id="ARBA00022679"/>
    </source>
</evidence>
<evidence type="ECO:0000256" key="1">
    <source>
        <dbReference type="ARBA" id="ARBA00008798"/>
    </source>
</evidence>
<keyword evidence="6 9" id="KW-0731">Sigma factor</keyword>
<comment type="caution">
    <text evidence="13">The sequence shown here is derived from an EMBL/GenBank/DDBJ whole genome shotgun (WGS) entry which is preliminary data.</text>
</comment>
<keyword evidence="4 9" id="KW-0548">Nucleotidyltransferase</keyword>
<dbReference type="InterPro" id="IPR000394">
    <property type="entry name" value="RNA_pol_sigma_54"/>
</dbReference>
<evidence type="ECO:0000256" key="10">
    <source>
        <dbReference type="SAM" id="MobiDB-lite"/>
    </source>
</evidence>
<feature type="compositionally biased region" description="Basic and acidic residues" evidence="10">
    <location>
        <begin position="65"/>
        <end position="81"/>
    </location>
</feature>